<dbReference type="InterPro" id="IPR036412">
    <property type="entry name" value="HAD-like_sf"/>
</dbReference>
<dbReference type="Proteomes" id="UP000480185">
    <property type="component" value="Unassembled WGS sequence"/>
</dbReference>
<dbReference type="SFLD" id="SFLDS00003">
    <property type="entry name" value="Haloacid_Dehalogenase"/>
    <property type="match status" value="1"/>
</dbReference>
<name>A0A6G1X774_9BACI</name>
<dbReference type="NCBIfam" id="TIGR00099">
    <property type="entry name" value="Cof-subfamily"/>
    <property type="match status" value="1"/>
</dbReference>
<dbReference type="InterPro" id="IPR023214">
    <property type="entry name" value="HAD_sf"/>
</dbReference>
<dbReference type="PANTHER" id="PTHR10000:SF25">
    <property type="entry name" value="PHOSPHATASE YKRA-RELATED"/>
    <property type="match status" value="1"/>
</dbReference>
<dbReference type="OrthoDB" id="9810101at2"/>
<dbReference type="EMBL" id="WJNH01000006">
    <property type="protein sequence ID" value="MRG86779.1"/>
    <property type="molecule type" value="Genomic_DNA"/>
</dbReference>
<sequence>MMNGIVFFDLDGTLLNATSDVDPDVIAVIEELKENGYEPVIATGRSVVEVEEVLEKTGIHSIISMNGQHGIFNGETLYQNKISIDILERLREMVMSRGEEIAFYNVNQIRVTGHNDIVQKAYEKIHSPVPPIDGDMLDKTNVNMALVLADTGDEEYKQAFPELSFIRNSPFSMDVIPKQGSKASGIKTFLEILQIKDIPTFAFGDGNNDMEMFELVDYGIAMGNAVEGLKEIASFVTDTNTNGGISKGLKYYNII</sequence>
<dbReference type="GO" id="GO:0016791">
    <property type="term" value="F:phosphatase activity"/>
    <property type="evidence" value="ECO:0007669"/>
    <property type="project" value="TreeGrafter"/>
</dbReference>
<comment type="caution">
    <text evidence="1">The sequence shown here is derived from an EMBL/GenBank/DDBJ whole genome shotgun (WGS) entry which is preliminary data.</text>
</comment>
<dbReference type="Gene3D" id="3.30.1240.10">
    <property type="match status" value="1"/>
</dbReference>
<dbReference type="PANTHER" id="PTHR10000">
    <property type="entry name" value="PHOSPHOSERINE PHOSPHATASE"/>
    <property type="match status" value="1"/>
</dbReference>
<dbReference type="SUPFAM" id="SSF56784">
    <property type="entry name" value="HAD-like"/>
    <property type="match status" value="1"/>
</dbReference>
<evidence type="ECO:0000313" key="1">
    <source>
        <dbReference type="EMBL" id="MRG86779.1"/>
    </source>
</evidence>
<keyword evidence="1" id="KW-0378">Hydrolase</keyword>
<dbReference type="GO" id="GO:0005829">
    <property type="term" value="C:cytosol"/>
    <property type="evidence" value="ECO:0007669"/>
    <property type="project" value="TreeGrafter"/>
</dbReference>
<dbReference type="GO" id="GO:0000287">
    <property type="term" value="F:magnesium ion binding"/>
    <property type="evidence" value="ECO:0007669"/>
    <property type="project" value="TreeGrafter"/>
</dbReference>
<protein>
    <submittedName>
        <fullName evidence="1">Cof-type HAD-IIB family hydrolase</fullName>
    </submittedName>
</protein>
<keyword evidence="2" id="KW-1185">Reference proteome</keyword>
<dbReference type="SFLD" id="SFLDG01140">
    <property type="entry name" value="C2.B:_Phosphomannomutase_and_P"/>
    <property type="match status" value="1"/>
</dbReference>
<dbReference type="InterPro" id="IPR000150">
    <property type="entry name" value="Cof"/>
</dbReference>
<organism evidence="1 2">
    <name type="scientific">Salinibacillus xinjiangensis</name>
    <dbReference type="NCBI Taxonomy" id="1229268"/>
    <lineage>
        <taxon>Bacteria</taxon>
        <taxon>Bacillati</taxon>
        <taxon>Bacillota</taxon>
        <taxon>Bacilli</taxon>
        <taxon>Bacillales</taxon>
        <taxon>Bacillaceae</taxon>
        <taxon>Salinibacillus</taxon>
    </lineage>
</organism>
<dbReference type="PROSITE" id="PS01229">
    <property type="entry name" value="COF_2"/>
    <property type="match status" value="1"/>
</dbReference>
<evidence type="ECO:0000313" key="2">
    <source>
        <dbReference type="Proteomes" id="UP000480185"/>
    </source>
</evidence>
<dbReference type="InterPro" id="IPR006379">
    <property type="entry name" value="HAD-SF_hydro_IIB"/>
</dbReference>
<reference evidence="1 2" key="1">
    <citation type="submission" date="2019-11" db="EMBL/GenBank/DDBJ databases">
        <authorList>
            <person name="Li J."/>
        </authorList>
    </citation>
    <scope>NUCLEOTIDE SEQUENCE [LARGE SCALE GENOMIC DNA]</scope>
    <source>
        <strain evidence="1 2">J4</strain>
    </source>
</reference>
<proteinExistence type="predicted"/>
<dbReference type="AlphaFoldDB" id="A0A6G1X774"/>
<accession>A0A6G1X774</accession>
<dbReference type="NCBIfam" id="TIGR01484">
    <property type="entry name" value="HAD-SF-IIB"/>
    <property type="match status" value="1"/>
</dbReference>
<dbReference type="Pfam" id="PF08282">
    <property type="entry name" value="Hydrolase_3"/>
    <property type="match status" value="1"/>
</dbReference>
<dbReference type="PROSITE" id="PS01228">
    <property type="entry name" value="COF_1"/>
    <property type="match status" value="1"/>
</dbReference>
<dbReference type="RefSeq" id="WP_153728688.1">
    <property type="nucleotide sequence ID" value="NZ_WJNH01000006.1"/>
</dbReference>
<dbReference type="Gene3D" id="3.40.50.1000">
    <property type="entry name" value="HAD superfamily/HAD-like"/>
    <property type="match status" value="1"/>
</dbReference>
<gene>
    <name evidence="1" type="ORF">GH754_10710</name>
</gene>